<dbReference type="RefSeq" id="XP_016513332.1">
    <property type="nucleotide sequence ID" value="XM_016657846.1"/>
</dbReference>
<reference evidence="4" key="2">
    <citation type="submission" date="2025-08" db="UniProtKB">
        <authorList>
            <consortium name="RefSeq"/>
        </authorList>
    </citation>
    <scope>IDENTIFICATION</scope>
    <source>
        <tissue evidence="4">Leaf</tissue>
    </source>
</reference>
<dbReference type="Proteomes" id="UP000790787">
    <property type="component" value="Chromosome 21"/>
</dbReference>
<dbReference type="InterPro" id="IPR005162">
    <property type="entry name" value="Retrotrans_gag_dom"/>
</dbReference>
<dbReference type="Pfam" id="PF14244">
    <property type="entry name" value="Retrotran_gag_3"/>
    <property type="match status" value="1"/>
</dbReference>
<evidence type="ECO:0000313" key="4">
    <source>
        <dbReference type="RefSeq" id="XP_016513332.1"/>
    </source>
</evidence>
<sequence>MATNFTDDSSNVSAAHTVSERTIMLIDSSHPYYLHPSDSPGMVLVNSPFDGKGYGGWRRGIVIALSSKNKLSFIEGTYSVPHASSTNFKQWNRCNDIVISWLLNSLSKDIAESVLYSKTANDIWREFEVRFGQCNGAQLYQLQKELSDLVQGTSDVAGYYTKVKRIWDKLDTLNTCVHCTCECNYGGKSRTFKSL</sequence>
<reference evidence="3" key="1">
    <citation type="journal article" date="2014" name="Nat. Commun.">
        <title>The tobacco genome sequence and its comparison with those of tomato and potato.</title>
        <authorList>
            <person name="Sierro N."/>
            <person name="Battey J.N."/>
            <person name="Ouadi S."/>
            <person name="Bakaher N."/>
            <person name="Bovet L."/>
            <person name="Willig A."/>
            <person name="Goepfert S."/>
            <person name="Peitsch M.C."/>
            <person name="Ivanov N.V."/>
        </authorList>
    </citation>
    <scope>NUCLEOTIDE SEQUENCE [LARGE SCALE GENOMIC DNA]</scope>
</reference>
<dbReference type="KEGG" id="nta:107830319"/>
<feature type="domain" description="Retrotransposon gag" evidence="1">
    <location>
        <begin position="103"/>
        <end position="172"/>
    </location>
</feature>
<dbReference type="PaxDb" id="4097-A0A1S4DIZ3"/>
<feature type="domain" description="Retrotransposon Copia-like N-terminal" evidence="2">
    <location>
        <begin position="35"/>
        <end position="81"/>
    </location>
</feature>
<dbReference type="GeneID" id="107830319"/>
<keyword evidence="3" id="KW-1185">Reference proteome</keyword>
<evidence type="ECO:0000259" key="1">
    <source>
        <dbReference type="Pfam" id="PF03732"/>
    </source>
</evidence>
<evidence type="ECO:0000259" key="2">
    <source>
        <dbReference type="Pfam" id="PF14244"/>
    </source>
</evidence>
<dbReference type="PANTHER" id="PTHR37610:SF6">
    <property type="entry name" value="GAG-POLYPEPTIDE OF LTR COPIA-TYPE-RELATED"/>
    <property type="match status" value="1"/>
</dbReference>
<proteinExistence type="predicted"/>
<protein>
    <submittedName>
        <fullName evidence="4">Uncharacterized protein LOC107830319</fullName>
    </submittedName>
</protein>
<dbReference type="AlphaFoldDB" id="A0A1S4DIZ3"/>
<dbReference type="OrthoDB" id="1298558at2759"/>
<accession>A0A1S4DIZ3</accession>
<name>A0A1S4DIZ3_TOBAC</name>
<evidence type="ECO:0000313" key="3">
    <source>
        <dbReference type="Proteomes" id="UP000790787"/>
    </source>
</evidence>
<dbReference type="OMA" id="IWREFEV"/>
<dbReference type="Pfam" id="PF03732">
    <property type="entry name" value="Retrotrans_gag"/>
    <property type="match status" value="1"/>
</dbReference>
<dbReference type="PANTHER" id="PTHR37610">
    <property type="entry name" value="CCHC-TYPE DOMAIN-CONTAINING PROTEIN"/>
    <property type="match status" value="1"/>
</dbReference>
<dbReference type="InterPro" id="IPR029472">
    <property type="entry name" value="Copia-like_N"/>
</dbReference>
<organism evidence="3 4">
    <name type="scientific">Nicotiana tabacum</name>
    <name type="common">Common tobacco</name>
    <dbReference type="NCBI Taxonomy" id="4097"/>
    <lineage>
        <taxon>Eukaryota</taxon>
        <taxon>Viridiplantae</taxon>
        <taxon>Streptophyta</taxon>
        <taxon>Embryophyta</taxon>
        <taxon>Tracheophyta</taxon>
        <taxon>Spermatophyta</taxon>
        <taxon>Magnoliopsida</taxon>
        <taxon>eudicotyledons</taxon>
        <taxon>Gunneridae</taxon>
        <taxon>Pentapetalae</taxon>
        <taxon>asterids</taxon>
        <taxon>lamiids</taxon>
        <taxon>Solanales</taxon>
        <taxon>Solanaceae</taxon>
        <taxon>Nicotianoideae</taxon>
        <taxon>Nicotianeae</taxon>
        <taxon>Nicotiana</taxon>
    </lineage>
</organism>
<gene>
    <name evidence="4" type="primary">LOC107830319</name>
</gene>